<dbReference type="PANTHER" id="PTHR38032:SF1">
    <property type="entry name" value="RNA-BINDING PROTEIN KHPB N-TERMINAL DOMAIN-CONTAINING PROTEIN"/>
    <property type="match status" value="1"/>
</dbReference>
<dbReference type="PANTHER" id="PTHR38032">
    <property type="entry name" value="POLYMERASE-RELATED"/>
    <property type="match status" value="1"/>
</dbReference>
<evidence type="ECO:0000256" key="1">
    <source>
        <dbReference type="SAM" id="MobiDB-lite"/>
    </source>
</evidence>
<reference evidence="3 4" key="1">
    <citation type="submission" date="2020-05" db="EMBL/GenBank/DDBJ databases">
        <title>Draft genome sequence of Desulfovibrio sp. strain HN2T.</title>
        <authorList>
            <person name="Ueno A."/>
            <person name="Tamazawa S."/>
            <person name="Tamamura S."/>
            <person name="Murakami T."/>
            <person name="Kiyama T."/>
            <person name="Inomata H."/>
            <person name="Amano Y."/>
            <person name="Miyakawa K."/>
            <person name="Tamaki H."/>
            <person name="Naganuma T."/>
            <person name="Kaneko K."/>
        </authorList>
    </citation>
    <scope>NUCLEOTIDE SEQUENCE [LARGE SCALE GENOMIC DNA]</scope>
    <source>
        <strain evidence="3 4">HN2</strain>
    </source>
</reference>
<evidence type="ECO:0000313" key="3">
    <source>
        <dbReference type="EMBL" id="GFM31775.1"/>
    </source>
</evidence>
<dbReference type="InterPro" id="IPR005646">
    <property type="entry name" value="FapA"/>
</dbReference>
<dbReference type="AlphaFoldDB" id="A0A7J0BF42"/>
<dbReference type="Pfam" id="PF03961">
    <property type="entry name" value="FapA"/>
    <property type="match status" value="1"/>
</dbReference>
<feature type="region of interest" description="Disordered" evidence="1">
    <location>
        <begin position="1"/>
        <end position="20"/>
    </location>
</feature>
<proteinExistence type="predicted"/>
<evidence type="ECO:0000259" key="2">
    <source>
        <dbReference type="Pfam" id="PF20250"/>
    </source>
</evidence>
<dbReference type="Proteomes" id="UP000503840">
    <property type="component" value="Unassembled WGS sequence"/>
</dbReference>
<dbReference type="InterPro" id="IPR046866">
    <property type="entry name" value="FapA_N"/>
</dbReference>
<dbReference type="InterPro" id="IPR046865">
    <property type="entry name" value="FapA_b_solenoid"/>
</dbReference>
<evidence type="ECO:0000313" key="4">
    <source>
        <dbReference type="Proteomes" id="UP000503840"/>
    </source>
</evidence>
<protein>
    <recommendedName>
        <fullName evidence="2">Flagellar Assembly Protein A N-terminal region domain-containing protein</fullName>
    </recommendedName>
</protein>
<accession>A0A7J0BF42</accession>
<dbReference type="Pfam" id="PF20250">
    <property type="entry name" value="FapA_N"/>
    <property type="match status" value="2"/>
</dbReference>
<gene>
    <name evidence="3" type="ORF">DSM101010T_01400</name>
</gene>
<sequence length="657" mass="68991">MGLAASDKTSNGAVPSTVRHDGGAPAVCADAFLRFSGTQDRMKVGVARYVPPQGNGKPLTMERISQLLREAGVKVPVSVKGAEKLLECIATGAPLDRIVIARGVQPENGSDACIVPYGNVNYPVFPGQPIGKLIPATPPRAGMRVDGSELPPPSSLKPRDIVIPDDCNCYLDDASREISSTQYGLVILSDISMNIRPLVRAAEDRQTLTATLYYRDMQARPVTVERVRLMLQAMNVPDGLIDLQAIKDALTRSERTGNPETDVVVARGRLPVHGSDGYVEMLQREDDSAAVGKASSDGSIDYRNRGIMPSVQSGETVAVIHPPTAGTPGVEVFGEILPAQAGKSAAVTLDKSVVLATDGKNVIAQTAGLAQFAGGVLSVQEVMEIKGDVDFGSGNVQVAIGSVKVRGSVLSGFSVKAPGAVVVGEAIESARIVAAGNIEVGGGIVMQGKGFVRCGGNVSAKFISEAVIEAREDVVVQDSILHSTILCGGMVVAVSGRGRIQGGSITCRKGVRATEVGTALGTPTNITLAISSKATRDIEKERDSVKEALGKLKSRFGEAPAEEVLMSARPDQYKVIEAAMGLRDKLTERLDTLRDILAEARLKAAERMRDASVKVTGTVHPGTVITIGEAVFTVSGPLQAVVFRYVPESRSIEAVSA</sequence>
<name>A0A7J0BF42_9BACT</name>
<comment type="caution">
    <text evidence="3">The sequence shown here is derived from an EMBL/GenBank/DDBJ whole genome shotgun (WGS) entry which is preliminary data.</text>
</comment>
<organism evidence="3 4">
    <name type="scientific">Desulfovibrio subterraneus</name>
    <dbReference type="NCBI Taxonomy" id="2718620"/>
    <lineage>
        <taxon>Bacteria</taxon>
        <taxon>Pseudomonadati</taxon>
        <taxon>Thermodesulfobacteriota</taxon>
        <taxon>Desulfovibrionia</taxon>
        <taxon>Desulfovibrionales</taxon>
        <taxon>Desulfovibrionaceae</taxon>
        <taxon>Desulfovibrio</taxon>
    </lineage>
</organism>
<keyword evidence="4" id="KW-1185">Reference proteome</keyword>
<feature type="domain" description="Flagellar Assembly Protein A N-terminal region" evidence="2">
    <location>
        <begin position="199"/>
        <end position="373"/>
    </location>
</feature>
<feature type="domain" description="Flagellar Assembly Protein A N-terminal region" evidence="2">
    <location>
        <begin position="39"/>
        <end position="116"/>
    </location>
</feature>
<dbReference type="EMBL" id="BLVO01000004">
    <property type="protein sequence ID" value="GFM31775.1"/>
    <property type="molecule type" value="Genomic_DNA"/>
</dbReference>